<accession>A0A0C1Q395</accession>
<evidence type="ECO:0000313" key="4">
    <source>
        <dbReference type="EMBL" id="KID42313.1"/>
    </source>
</evidence>
<keyword evidence="2" id="KW-0472">Membrane</keyword>
<evidence type="ECO:0000256" key="2">
    <source>
        <dbReference type="SAM" id="Phobius"/>
    </source>
</evidence>
<evidence type="ECO:0000256" key="1">
    <source>
        <dbReference type="SAM" id="MobiDB-lite"/>
    </source>
</evidence>
<evidence type="ECO:0000259" key="3">
    <source>
        <dbReference type="Pfam" id="PF13240"/>
    </source>
</evidence>
<proteinExistence type="predicted"/>
<dbReference type="AlphaFoldDB" id="A0A0C1Q395"/>
<dbReference type="Pfam" id="PF13240">
    <property type="entry name" value="Zn_Ribbon_1"/>
    <property type="match status" value="1"/>
</dbReference>
<dbReference type="RefSeq" id="WP_052236551.1">
    <property type="nucleotide sequence ID" value="NZ_JOJZ01000009.1"/>
</dbReference>
<dbReference type="EMBL" id="JOJZ01000009">
    <property type="protein sequence ID" value="KID42313.1"/>
    <property type="molecule type" value="Genomic_DNA"/>
</dbReference>
<feature type="domain" description="Zinc-ribbon" evidence="3">
    <location>
        <begin position="8"/>
        <end position="29"/>
    </location>
</feature>
<reference evidence="4 5" key="1">
    <citation type="submission" date="2014-06" db="EMBL/GenBank/DDBJ databases">
        <title>Functional and comparative genomic analyses of the Drosophila gut microbiota identify candidate symbiosis factors.</title>
        <authorList>
            <person name="Newell P.D."/>
            <person name="Chaston J.M."/>
            <person name="Douglas A.E."/>
        </authorList>
    </citation>
    <scope>NUCLEOTIDE SEQUENCE [LARGE SCALE GENOMIC DNA]</scope>
    <source>
        <strain evidence="4 5">DmCS_002</strain>
    </source>
</reference>
<name>A0A0C1Q395_9LACO</name>
<dbReference type="PATRIC" id="fig|1614.7.peg.232"/>
<dbReference type="Proteomes" id="UP000031397">
    <property type="component" value="Unassembled WGS sequence"/>
</dbReference>
<dbReference type="GeneID" id="74914004"/>
<gene>
    <name evidence="4" type="ORF">LfDm3_0242</name>
</gene>
<comment type="caution">
    <text evidence="4">The sequence shown here is derived from an EMBL/GenBank/DDBJ whole genome shotgun (WGS) entry which is preliminary data.</text>
</comment>
<feature type="region of interest" description="Disordered" evidence="1">
    <location>
        <begin position="29"/>
        <end position="55"/>
    </location>
</feature>
<keyword evidence="2" id="KW-0812">Transmembrane</keyword>
<dbReference type="InterPro" id="IPR026870">
    <property type="entry name" value="Zinc_ribbon_dom"/>
</dbReference>
<dbReference type="OrthoDB" id="2971849at2"/>
<keyword evidence="2" id="KW-1133">Transmembrane helix</keyword>
<organism evidence="4 5">
    <name type="scientific">Fructilactobacillus fructivorans</name>
    <dbReference type="NCBI Taxonomy" id="1614"/>
    <lineage>
        <taxon>Bacteria</taxon>
        <taxon>Bacillati</taxon>
        <taxon>Bacillota</taxon>
        <taxon>Bacilli</taxon>
        <taxon>Lactobacillales</taxon>
        <taxon>Lactobacillaceae</taxon>
        <taxon>Fructilactobacillus</taxon>
    </lineage>
</organism>
<keyword evidence="5" id="KW-1185">Reference proteome</keyword>
<evidence type="ECO:0000313" key="5">
    <source>
        <dbReference type="Proteomes" id="UP000031397"/>
    </source>
</evidence>
<sequence length="131" mass="14278">MNNNDEKYCVKCGKKIPKETKFCPYCGAKQPSPASNQTDSEHGMPRPIQPGNVQNDKNKTASNLILIFGWLSAGVSLLFVPFLFGIIGVVLGVIELKYHETAGILLIIASVILMIFGIILGLIMGPQEFGR</sequence>
<feature type="transmembrane region" description="Helical" evidence="2">
    <location>
        <begin position="64"/>
        <end position="91"/>
    </location>
</feature>
<protein>
    <recommendedName>
        <fullName evidence="3">Zinc-ribbon domain-containing protein</fullName>
    </recommendedName>
</protein>
<feature type="transmembrane region" description="Helical" evidence="2">
    <location>
        <begin position="103"/>
        <end position="125"/>
    </location>
</feature>